<dbReference type="AlphaFoldDB" id="A0A2V1H4P2"/>
<sequence length="150" mass="17456">MRLFFFCLLVFVSLDVRAISLPVHMSLEKKYFESDVWVEFDFSSSQIGREYSEINSFFERGDIVGLRDAIPEWNHKKNGRLAEYVEKFSSVLKSKKNLVGSVSLKDKFKVANLLYFPLQNRVVNPGRVIDERIFSKINSLVVDQKQNVLK</sequence>
<dbReference type="Proteomes" id="UP000244906">
    <property type="component" value="Unassembled WGS sequence"/>
</dbReference>
<evidence type="ECO:0000313" key="1">
    <source>
        <dbReference type="EMBL" id="PVZ71745.1"/>
    </source>
</evidence>
<proteinExistence type="predicted"/>
<evidence type="ECO:0000313" key="2">
    <source>
        <dbReference type="Proteomes" id="UP000244906"/>
    </source>
</evidence>
<dbReference type="EMBL" id="QDDL01000001">
    <property type="protein sequence ID" value="PVZ71745.1"/>
    <property type="molecule type" value="Genomic_DNA"/>
</dbReference>
<protein>
    <submittedName>
        <fullName evidence="1">Uncharacterized protein</fullName>
    </submittedName>
</protein>
<reference evidence="1 2" key="1">
    <citation type="submission" date="2018-04" db="EMBL/GenBank/DDBJ databases">
        <title>Thalassorhabdus spongiae gen. nov., sp. nov., isolated from a marine sponge in South-West Iceland.</title>
        <authorList>
            <person name="Knobloch S."/>
            <person name="Daussin A."/>
            <person name="Johannsson R."/>
            <person name="Marteinsson V.T."/>
        </authorList>
    </citation>
    <scope>NUCLEOTIDE SEQUENCE [LARGE SCALE GENOMIC DNA]</scope>
    <source>
        <strain evidence="1 2">Hp12</strain>
    </source>
</reference>
<comment type="caution">
    <text evidence="1">The sequence shown here is derived from an EMBL/GenBank/DDBJ whole genome shotgun (WGS) entry which is preliminary data.</text>
</comment>
<gene>
    <name evidence="1" type="ORF">DC094_01585</name>
</gene>
<keyword evidence="2" id="KW-1185">Reference proteome</keyword>
<organism evidence="1 2">
    <name type="scientific">Pelagibaculum spongiae</name>
    <dbReference type="NCBI Taxonomy" id="2080658"/>
    <lineage>
        <taxon>Bacteria</taxon>
        <taxon>Pseudomonadati</taxon>
        <taxon>Pseudomonadota</taxon>
        <taxon>Gammaproteobacteria</taxon>
        <taxon>Oceanospirillales</taxon>
        <taxon>Pelagibaculum</taxon>
    </lineage>
</organism>
<dbReference type="RefSeq" id="WP_116685334.1">
    <property type="nucleotide sequence ID" value="NZ_CAWNYD010000001.1"/>
</dbReference>
<accession>A0A2V1H4P2</accession>
<name>A0A2V1H4P2_9GAMM</name>